<reference evidence="2" key="1">
    <citation type="submission" date="2015-11" db="EMBL/GenBank/DDBJ databases">
        <title>De novo transcriptome assembly of four potential Pierce s Disease insect vectors from Arizona vineyards.</title>
        <authorList>
            <person name="Tassone E.E."/>
        </authorList>
    </citation>
    <scope>NUCLEOTIDE SEQUENCE</scope>
</reference>
<feature type="compositionally biased region" description="Basic and acidic residues" evidence="1">
    <location>
        <begin position="1"/>
        <end position="14"/>
    </location>
</feature>
<gene>
    <name evidence="2" type="ORF">g.19420</name>
</gene>
<evidence type="ECO:0000313" key="2">
    <source>
        <dbReference type="EMBL" id="JAS49001.1"/>
    </source>
</evidence>
<feature type="region of interest" description="Disordered" evidence="1">
    <location>
        <begin position="1"/>
        <end position="35"/>
    </location>
</feature>
<feature type="region of interest" description="Disordered" evidence="1">
    <location>
        <begin position="83"/>
        <end position="111"/>
    </location>
</feature>
<evidence type="ECO:0000256" key="1">
    <source>
        <dbReference type="SAM" id="MobiDB-lite"/>
    </source>
</evidence>
<feature type="compositionally biased region" description="Polar residues" evidence="1">
    <location>
        <begin position="151"/>
        <end position="164"/>
    </location>
</feature>
<feature type="compositionally biased region" description="Basic and acidic residues" evidence="1">
    <location>
        <begin position="165"/>
        <end position="181"/>
    </location>
</feature>
<sequence length="349" mass="39348">MFKQTEKMDGKNSARDNLLIDFSSPRPKYKQKKLQLQSPKIDKIIDVSVTIQSNSDLNTNQISPFKDPFEEVFANAYLNNKREENSTKIEDNTKPTSPDNVKPESSKNYPNMSAEEENVVPIQITQTNIENKEVIPSDDIKTNVQNIVESKNTLQNSDENVDNSFRSEGRENHTKQEKSESTEIVREVKVPTIIPVKKSTAVTEEIIKTEIVPTSVGIEGDTTPKNVNTNNITQTKTTSKSVVVTDGEDSQSCISVDFSTDEGLKEVIAKRVNRCIQKVLNNSLKQKNKKEDISMKKPLNKRSLSFVSQTSKVVKCNRLNKSCEQFNLEKEELVNPESSVESNDISLLF</sequence>
<feature type="compositionally biased region" description="Basic and acidic residues" evidence="1">
    <location>
        <begin position="83"/>
        <end position="93"/>
    </location>
</feature>
<feature type="region of interest" description="Disordered" evidence="1">
    <location>
        <begin position="151"/>
        <end position="181"/>
    </location>
</feature>
<name>A0A1B6FFN3_9HEMI</name>
<accession>A0A1B6FFN3</accession>
<organism evidence="2">
    <name type="scientific">Cuerna arida</name>
    <dbReference type="NCBI Taxonomy" id="1464854"/>
    <lineage>
        <taxon>Eukaryota</taxon>
        <taxon>Metazoa</taxon>
        <taxon>Ecdysozoa</taxon>
        <taxon>Arthropoda</taxon>
        <taxon>Hexapoda</taxon>
        <taxon>Insecta</taxon>
        <taxon>Pterygota</taxon>
        <taxon>Neoptera</taxon>
        <taxon>Paraneoptera</taxon>
        <taxon>Hemiptera</taxon>
        <taxon>Auchenorrhyncha</taxon>
        <taxon>Membracoidea</taxon>
        <taxon>Cicadellidae</taxon>
        <taxon>Cicadellinae</taxon>
        <taxon>Proconiini</taxon>
        <taxon>Cuerna</taxon>
    </lineage>
</organism>
<dbReference type="EMBL" id="GECZ01020768">
    <property type="protein sequence ID" value="JAS49001.1"/>
    <property type="molecule type" value="Transcribed_RNA"/>
</dbReference>
<proteinExistence type="predicted"/>
<dbReference type="AlphaFoldDB" id="A0A1B6FFN3"/>
<protein>
    <submittedName>
        <fullName evidence="2">Uncharacterized protein</fullName>
    </submittedName>
</protein>